<accession>A0A8E2EXI0</accession>
<dbReference type="Proteomes" id="UP000250140">
    <property type="component" value="Unassembled WGS sequence"/>
</dbReference>
<dbReference type="InterPro" id="IPR058257">
    <property type="entry name" value="CorA-like_dom"/>
</dbReference>
<gene>
    <name evidence="4" type="ORF">AOQ84DRAFT_223520</name>
</gene>
<dbReference type="OrthoDB" id="5396681at2759"/>
<evidence type="ECO:0000313" key="4">
    <source>
        <dbReference type="EMBL" id="OCL06730.1"/>
    </source>
</evidence>
<evidence type="ECO:0000313" key="5">
    <source>
        <dbReference type="Proteomes" id="UP000250140"/>
    </source>
</evidence>
<dbReference type="EMBL" id="KV749992">
    <property type="protein sequence ID" value="OCL06730.1"/>
    <property type="molecule type" value="Genomic_DNA"/>
</dbReference>
<name>A0A8E2EXI0_9PEZI</name>
<feature type="transmembrane region" description="Helical" evidence="2">
    <location>
        <begin position="391"/>
        <end position="416"/>
    </location>
</feature>
<dbReference type="Gene3D" id="1.20.58.340">
    <property type="entry name" value="Magnesium transport protein CorA, transmembrane region"/>
    <property type="match status" value="1"/>
</dbReference>
<reference evidence="4 5" key="1">
    <citation type="journal article" date="2016" name="Nat. Commun.">
        <title>Ectomycorrhizal ecology is imprinted in the genome of the dominant symbiotic fungus Cenococcum geophilum.</title>
        <authorList>
            <consortium name="DOE Joint Genome Institute"/>
            <person name="Peter M."/>
            <person name="Kohler A."/>
            <person name="Ohm R.A."/>
            <person name="Kuo A."/>
            <person name="Krutzmann J."/>
            <person name="Morin E."/>
            <person name="Arend M."/>
            <person name="Barry K.W."/>
            <person name="Binder M."/>
            <person name="Choi C."/>
            <person name="Clum A."/>
            <person name="Copeland A."/>
            <person name="Grisel N."/>
            <person name="Haridas S."/>
            <person name="Kipfer T."/>
            <person name="LaButti K."/>
            <person name="Lindquist E."/>
            <person name="Lipzen A."/>
            <person name="Maire R."/>
            <person name="Meier B."/>
            <person name="Mihaltcheva S."/>
            <person name="Molinier V."/>
            <person name="Murat C."/>
            <person name="Poggeler S."/>
            <person name="Quandt C.A."/>
            <person name="Sperisen C."/>
            <person name="Tritt A."/>
            <person name="Tisserant E."/>
            <person name="Crous P.W."/>
            <person name="Henrissat B."/>
            <person name="Nehls U."/>
            <person name="Egli S."/>
            <person name="Spatafora J.W."/>
            <person name="Grigoriev I.V."/>
            <person name="Martin F.M."/>
        </authorList>
    </citation>
    <scope>NUCLEOTIDE SEQUENCE [LARGE SCALE GENOMIC DNA]</scope>
    <source>
        <strain evidence="4 5">CBS 207.34</strain>
    </source>
</reference>
<evidence type="ECO:0000256" key="2">
    <source>
        <dbReference type="SAM" id="Phobius"/>
    </source>
</evidence>
<sequence length="466" mass="53676">MELETLSTTDQSLRRSDQSNHNAGDALGFNIPGSYQCCVEPEEDELVDLIDIRPQNIAEQKSRALSKHTFSSVKLLQDYFSDESSETYSLRVFFICQSNSWEPLGISTKMLSEILRNHRVQEGFIEVIRSFRYRECHTEEAFCGHWFSKTSIDHDEISYIFKYPERRYKTESEAWSIRQTAVYQAIDHQSKRSCWILLHPEYESKASECLKVALSVDERAAELIAQPLQQHIMLISTYLSNWRGYMEHHEEELLSISKDLMGIRFDAPLQATADTLTRVRFIESRLLPLPPIFHSYRETFRGLLNFNEMLYTQRSLGSDPKSETVCAIENLNHQTGAYALQADFLLTKAASIAQLLSDKLALKDQHTAREQNKSICAMTRVSVKDSSTVRVITVVTLMYLPTTFVCALFGTQLLYLTPTHSLAASPQLWVLFAVSVPLTILTMFYWLMRKRSFEAKRNLMNPEEKV</sequence>
<protein>
    <recommendedName>
        <fullName evidence="3">CorA-like transporter domain-containing protein</fullName>
    </recommendedName>
</protein>
<organism evidence="4 5">
    <name type="scientific">Glonium stellatum</name>
    <dbReference type="NCBI Taxonomy" id="574774"/>
    <lineage>
        <taxon>Eukaryota</taxon>
        <taxon>Fungi</taxon>
        <taxon>Dikarya</taxon>
        <taxon>Ascomycota</taxon>
        <taxon>Pezizomycotina</taxon>
        <taxon>Dothideomycetes</taxon>
        <taxon>Pleosporomycetidae</taxon>
        <taxon>Gloniales</taxon>
        <taxon>Gloniaceae</taxon>
        <taxon>Glonium</taxon>
    </lineage>
</organism>
<dbReference type="Pfam" id="PF26616">
    <property type="entry name" value="CorA-like"/>
    <property type="match status" value="1"/>
</dbReference>
<keyword evidence="2" id="KW-1133">Transmembrane helix</keyword>
<keyword evidence="2" id="KW-0472">Membrane</keyword>
<dbReference type="AlphaFoldDB" id="A0A8E2EXI0"/>
<keyword evidence="5" id="KW-1185">Reference proteome</keyword>
<feature type="compositionally biased region" description="Polar residues" evidence="1">
    <location>
        <begin position="1"/>
        <end position="11"/>
    </location>
</feature>
<keyword evidence="2" id="KW-0812">Transmembrane</keyword>
<feature type="transmembrane region" description="Helical" evidence="2">
    <location>
        <begin position="428"/>
        <end position="448"/>
    </location>
</feature>
<evidence type="ECO:0000259" key="3">
    <source>
        <dbReference type="Pfam" id="PF26616"/>
    </source>
</evidence>
<feature type="domain" description="CorA-like transporter" evidence="3">
    <location>
        <begin position="42"/>
        <end position="258"/>
    </location>
</feature>
<feature type="region of interest" description="Disordered" evidence="1">
    <location>
        <begin position="1"/>
        <end position="25"/>
    </location>
</feature>
<evidence type="ECO:0000256" key="1">
    <source>
        <dbReference type="SAM" id="MobiDB-lite"/>
    </source>
</evidence>
<proteinExistence type="predicted"/>